<keyword evidence="3" id="KW-0479">Metal-binding</keyword>
<accession>A0A845QL04</accession>
<evidence type="ECO:0000256" key="3">
    <source>
        <dbReference type="ARBA" id="ARBA00022723"/>
    </source>
</evidence>
<dbReference type="PROSITE" id="PS50249">
    <property type="entry name" value="MPN"/>
    <property type="match status" value="1"/>
</dbReference>
<name>A0A845QL04_9FIRM</name>
<evidence type="ECO:0000256" key="6">
    <source>
        <dbReference type="ARBA" id="ARBA00023049"/>
    </source>
</evidence>
<dbReference type="Gene3D" id="3.40.140.10">
    <property type="entry name" value="Cytidine Deaminase, domain 2"/>
    <property type="match status" value="1"/>
</dbReference>
<evidence type="ECO:0000256" key="2">
    <source>
        <dbReference type="ARBA" id="ARBA00022670"/>
    </source>
</evidence>
<evidence type="ECO:0000313" key="9">
    <source>
        <dbReference type="Proteomes" id="UP000446866"/>
    </source>
</evidence>
<dbReference type="GO" id="GO:0006508">
    <property type="term" value="P:proteolysis"/>
    <property type="evidence" value="ECO:0007669"/>
    <property type="project" value="UniProtKB-KW"/>
</dbReference>
<dbReference type="InterPro" id="IPR037518">
    <property type="entry name" value="MPN"/>
</dbReference>
<dbReference type="AlphaFoldDB" id="A0A845QL04"/>
<evidence type="ECO:0000256" key="1">
    <source>
        <dbReference type="ARBA" id="ARBA00010243"/>
    </source>
</evidence>
<evidence type="ECO:0000256" key="4">
    <source>
        <dbReference type="ARBA" id="ARBA00022801"/>
    </source>
</evidence>
<evidence type="ECO:0000259" key="7">
    <source>
        <dbReference type="PROSITE" id="PS50249"/>
    </source>
</evidence>
<dbReference type="PROSITE" id="PS01302">
    <property type="entry name" value="UPF0758"/>
    <property type="match status" value="1"/>
</dbReference>
<comment type="caution">
    <text evidence="8">The sequence shown here is derived from an EMBL/GenBank/DDBJ whole genome shotgun (WGS) entry which is preliminary data.</text>
</comment>
<keyword evidence="4" id="KW-0378">Hydrolase</keyword>
<dbReference type="CDD" id="cd08071">
    <property type="entry name" value="MPN_DUF2466"/>
    <property type="match status" value="1"/>
</dbReference>
<evidence type="ECO:0000313" key="8">
    <source>
        <dbReference type="EMBL" id="NBH62306.1"/>
    </source>
</evidence>
<dbReference type="PANTHER" id="PTHR30471">
    <property type="entry name" value="DNA REPAIR PROTEIN RADC"/>
    <property type="match status" value="1"/>
</dbReference>
<dbReference type="SUPFAM" id="SSF102712">
    <property type="entry name" value="JAB1/MPN domain"/>
    <property type="match status" value="1"/>
</dbReference>
<protein>
    <submittedName>
        <fullName evidence="8">DNA repair protein RadC</fullName>
    </submittedName>
</protein>
<comment type="similarity">
    <text evidence="1">Belongs to the UPF0758 family.</text>
</comment>
<dbReference type="Proteomes" id="UP000446866">
    <property type="component" value="Unassembled WGS sequence"/>
</dbReference>
<keyword evidence="5" id="KW-0862">Zinc</keyword>
<dbReference type="InterPro" id="IPR025657">
    <property type="entry name" value="RadC_JAB"/>
</dbReference>
<dbReference type="Pfam" id="PF04002">
    <property type="entry name" value="RadC"/>
    <property type="match status" value="1"/>
</dbReference>
<keyword evidence="2" id="KW-0645">Protease</keyword>
<dbReference type="InterPro" id="IPR001405">
    <property type="entry name" value="UPF0758"/>
</dbReference>
<dbReference type="InterPro" id="IPR020891">
    <property type="entry name" value="UPF0758_CS"/>
</dbReference>
<organism evidence="8 9">
    <name type="scientific">Anaerotruncus colihominis</name>
    <dbReference type="NCBI Taxonomy" id="169435"/>
    <lineage>
        <taxon>Bacteria</taxon>
        <taxon>Bacillati</taxon>
        <taxon>Bacillota</taxon>
        <taxon>Clostridia</taxon>
        <taxon>Eubacteriales</taxon>
        <taxon>Oscillospiraceae</taxon>
        <taxon>Anaerotruncus</taxon>
    </lineage>
</organism>
<dbReference type="GO" id="GO:0008237">
    <property type="term" value="F:metallopeptidase activity"/>
    <property type="evidence" value="ECO:0007669"/>
    <property type="project" value="UniProtKB-KW"/>
</dbReference>
<dbReference type="GO" id="GO:0046872">
    <property type="term" value="F:metal ion binding"/>
    <property type="evidence" value="ECO:0007669"/>
    <property type="project" value="UniProtKB-KW"/>
</dbReference>
<keyword evidence="9" id="KW-1185">Reference proteome</keyword>
<dbReference type="PANTHER" id="PTHR30471:SF3">
    <property type="entry name" value="UPF0758 PROTEIN YEES-RELATED"/>
    <property type="match status" value="1"/>
</dbReference>
<feature type="domain" description="MPN" evidence="7">
    <location>
        <begin position="23"/>
        <end position="148"/>
    </location>
</feature>
<keyword evidence="6" id="KW-0482">Metalloprotease</keyword>
<gene>
    <name evidence="8" type="ORF">D0435_11645</name>
</gene>
<evidence type="ECO:0000256" key="5">
    <source>
        <dbReference type="ARBA" id="ARBA00022833"/>
    </source>
</evidence>
<sequence length="149" mass="16543">MVVKKFELLVQESIEWEQDYDVMLDCSENVADFAFHGLQAHTWDREKFIVIALNSKARVIGYNVVAIGSLSTTTVHPREVIKFAVMANAAAVILLHNHPSGDVTPSEADIETTVRLSEALKLVGIKVLDHIITGEKDSFLALHRAGYIE</sequence>
<dbReference type="RefSeq" id="WP_160202596.1">
    <property type="nucleotide sequence ID" value="NZ_QXWK01000022.1"/>
</dbReference>
<dbReference type="EMBL" id="QXWK01000022">
    <property type="protein sequence ID" value="NBH62306.1"/>
    <property type="molecule type" value="Genomic_DNA"/>
</dbReference>
<proteinExistence type="inferred from homology"/>
<reference evidence="8 9" key="1">
    <citation type="submission" date="2018-08" db="EMBL/GenBank/DDBJ databases">
        <title>Murine metabolic-syndrome-specific gut microbial biobank.</title>
        <authorList>
            <person name="Liu C."/>
        </authorList>
    </citation>
    <scope>NUCLEOTIDE SEQUENCE [LARGE SCALE GENOMIC DNA]</scope>
    <source>
        <strain evidence="8 9">28</strain>
    </source>
</reference>